<organism evidence="1 2">
    <name type="scientific">Nonomuraea rubra</name>
    <dbReference type="NCBI Taxonomy" id="46180"/>
    <lineage>
        <taxon>Bacteria</taxon>
        <taxon>Bacillati</taxon>
        <taxon>Actinomycetota</taxon>
        <taxon>Actinomycetes</taxon>
        <taxon>Streptosporangiales</taxon>
        <taxon>Streptosporangiaceae</taxon>
        <taxon>Nonomuraea</taxon>
    </lineage>
</organism>
<evidence type="ECO:0000313" key="2">
    <source>
        <dbReference type="Proteomes" id="UP000565579"/>
    </source>
</evidence>
<proteinExistence type="predicted"/>
<reference evidence="1 2" key="1">
    <citation type="submission" date="2020-08" db="EMBL/GenBank/DDBJ databases">
        <title>Sequencing the genomes of 1000 actinobacteria strains.</title>
        <authorList>
            <person name="Klenk H.-P."/>
        </authorList>
    </citation>
    <scope>NUCLEOTIDE SEQUENCE [LARGE SCALE GENOMIC DNA]</scope>
    <source>
        <strain evidence="1 2">DSM 43768</strain>
    </source>
</reference>
<dbReference type="AlphaFoldDB" id="A0A7X0NX30"/>
<protein>
    <submittedName>
        <fullName evidence="1">Uncharacterized protein</fullName>
    </submittedName>
</protein>
<keyword evidence="2" id="KW-1185">Reference proteome</keyword>
<name>A0A7X0NX30_9ACTN</name>
<dbReference type="Proteomes" id="UP000565579">
    <property type="component" value="Unassembled WGS sequence"/>
</dbReference>
<sequence length="39" mass="4411">MNHLGRTLVECFAIGDTLVLTAWNTARHAAVLIHQIFNY</sequence>
<accession>A0A7X0NX30</accession>
<dbReference type="EMBL" id="JACHMI010000001">
    <property type="protein sequence ID" value="MBB6551029.1"/>
    <property type="molecule type" value="Genomic_DNA"/>
</dbReference>
<evidence type="ECO:0000313" key="1">
    <source>
        <dbReference type="EMBL" id="MBB6551029.1"/>
    </source>
</evidence>
<gene>
    <name evidence="1" type="ORF">HD593_005824</name>
</gene>
<comment type="caution">
    <text evidence="1">The sequence shown here is derived from an EMBL/GenBank/DDBJ whole genome shotgun (WGS) entry which is preliminary data.</text>
</comment>